<dbReference type="Pfam" id="PF03358">
    <property type="entry name" value="FMN_red"/>
    <property type="match status" value="1"/>
</dbReference>
<dbReference type="GO" id="GO:0010181">
    <property type="term" value="F:FMN binding"/>
    <property type="evidence" value="ECO:0007669"/>
    <property type="project" value="InterPro"/>
</dbReference>
<comment type="similarity">
    <text evidence="1">Belongs to the WrbA family.</text>
</comment>
<gene>
    <name evidence="3" type="ORF">ACA1_141850</name>
</gene>
<organism evidence="3 4">
    <name type="scientific">Acanthamoeba castellanii (strain ATCC 30010 / Neff)</name>
    <dbReference type="NCBI Taxonomy" id="1257118"/>
    <lineage>
        <taxon>Eukaryota</taxon>
        <taxon>Amoebozoa</taxon>
        <taxon>Discosea</taxon>
        <taxon>Longamoebia</taxon>
        <taxon>Centramoebida</taxon>
        <taxon>Acanthamoebidae</taxon>
        <taxon>Acanthamoeba</taxon>
    </lineage>
</organism>
<dbReference type="FunFam" id="3.40.50.360:FF:000001">
    <property type="entry name" value="NAD(P)H dehydrogenase (Quinone) FQR1-like"/>
    <property type="match status" value="1"/>
</dbReference>
<protein>
    <submittedName>
        <fullName evidence="3">NAD(P)H:quinone oxidoreductase, type IV, putative</fullName>
    </submittedName>
</protein>
<dbReference type="EMBL" id="KB007883">
    <property type="protein sequence ID" value="ELR22495.1"/>
    <property type="molecule type" value="Genomic_DNA"/>
</dbReference>
<dbReference type="NCBIfam" id="TIGR01755">
    <property type="entry name" value="flav_wrbA"/>
    <property type="match status" value="1"/>
</dbReference>
<evidence type="ECO:0000313" key="4">
    <source>
        <dbReference type="Proteomes" id="UP000011083"/>
    </source>
</evidence>
<dbReference type="AlphaFoldDB" id="L8HBB2"/>
<dbReference type="VEuPathDB" id="AmoebaDB:ACA1_141850"/>
<name>L8HBB2_ACACF</name>
<dbReference type="STRING" id="1257118.L8HBB2"/>
<accession>L8HBB2</accession>
<dbReference type="SUPFAM" id="SSF52218">
    <property type="entry name" value="Flavoproteins"/>
    <property type="match status" value="1"/>
</dbReference>
<dbReference type="InterPro" id="IPR029039">
    <property type="entry name" value="Flavoprotein-like_sf"/>
</dbReference>
<sequence>MSSVNVLVVFYSTYGHIYKLAQAVAEGASSVEGVTVRLARFPETLSDEILTKMHALEAKKQWADVPEVTHDDFKWADAIVFGSPTRFGNVAGQVKSYIDSLGGLWASNALVGKLASAFTSSNTQHGGQETTIVCGFLPLFLHLGMLVVGLPYTFAGQFPVDEVSGGSPYGASVVAGVWGARQPSENELNAGRFQGKHVATQAVRLGKVPVPEADKSN</sequence>
<dbReference type="PANTHER" id="PTHR30546:SF23">
    <property type="entry name" value="FLAVOPROTEIN-LIKE PROTEIN YCP4-RELATED"/>
    <property type="match status" value="1"/>
</dbReference>
<dbReference type="NCBIfam" id="NF002999">
    <property type="entry name" value="PRK03767.1"/>
    <property type="match status" value="1"/>
</dbReference>
<evidence type="ECO:0000259" key="2">
    <source>
        <dbReference type="PROSITE" id="PS50902"/>
    </source>
</evidence>
<keyword evidence="4" id="KW-1185">Reference proteome</keyword>
<feature type="domain" description="Flavodoxin-like" evidence="2">
    <location>
        <begin position="6"/>
        <end position="198"/>
    </location>
</feature>
<dbReference type="InterPro" id="IPR005025">
    <property type="entry name" value="FMN_Rdtase-like_dom"/>
</dbReference>
<reference evidence="3 4" key="1">
    <citation type="journal article" date="2013" name="Genome Biol.">
        <title>Genome of Acanthamoeba castellanii highlights extensive lateral gene transfer and early evolution of tyrosine kinase signaling.</title>
        <authorList>
            <person name="Clarke M."/>
            <person name="Lohan A.J."/>
            <person name="Liu B."/>
            <person name="Lagkouvardos I."/>
            <person name="Roy S."/>
            <person name="Zafar N."/>
            <person name="Bertelli C."/>
            <person name="Schilde C."/>
            <person name="Kianianmomeni A."/>
            <person name="Burglin T.R."/>
            <person name="Frech C."/>
            <person name="Turcotte B."/>
            <person name="Kopec K.O."/>
            <person name="Synnott J.M."/>
            <person name="Choo C."/>
            <person name="Paponov I."/>
            <person name="Finkler A."/>
            <person name="Soon Heng Tan C."/>
            <person name="Hutchins A.P."/>
            <person name="Weinmeier T."/>
            <person name="Rattei T."/>
            <person name="Chu J.S."/>
            <person name="Gimenez G."/>
            <person name="Irimia M."/>
            <person name="Rigden D.J."/>
            <person name="Fitzpatrick D.A."/>
            <person name="Lorenzo-Morales J."/>
            <person name="Bateman A."/>
            <person name="Chiu C.H."/>
            <person name="Tang P."/>
            <person name="Hegemann P."/>
            <person name="Fromm H."/>
            <person name="Raoult D."/>
            <person name="Greub G."/>
            <person name="Miranda-Saavedra D."/>
            <person name="Chen N."/>
            <person name="Nash P."/>
            <person name="Ginger M.L."/>
            <person name="Horn M."/>
            <person name="Schaap P."/>
            <person name="Caler L."/>
            <person name="Loftus B."/>
        </authorList>
    </citation>
    <scope>NUCLEOTIDE SEQUENCE [LARGE SCALE GENOMIC DNA]</scope>
    <source>
        <strain evidence="3 4">Neff</strain>
    </source>
</reference>
<dbReference type="OrthoDB" id="504689at2759"/>
<dbReference type="KEGG" id="acan:ACA1_141850"/>
<dbReference type="PANTHER" id="PTHR30546">
    <property type="entry name" value="FLAVODOXIN-RELATED PROTEIN WRBA-RELATED"/>
    <property type="match status" value="1"/>
</dbReference>
<evidence type="ECO:0000256" key="1">
    <source>
        <dbReference type="ARBA" id="ARBA00006961"/>
    </source>
</evidence>
<dbReference type="GO" id="GO:0003955">
    <property type="term" value="F:NAD(P)H dehydrogenase (quinone) activity"/>
    <property type="evidence" value="ECO:0007669"/>
    <property type="project" value="InterPro"/>
</dbReference>
<dbReference type="GO" id="GO:0016020">
    <property type="term" value="C:membrane"/>
    <property type="evidence" value="ECO:0007669"/>
    <property type="project" value="TreeGrafter"/>
</dbReference>
<dbReference type="GeneID" id="14923456"/>
<dbReference type="OMA" id="MSTTPYI"/>
<proteinExistence type="inferred from homology"/>
<dbReference type="Gene3D" id="3.40.50.360">
    <property type="match status" value="1"/>
</dbReference>
<dbReference type="PROSITE" id="PS50902">
    <property type="entry name" value="FLAVODOXIN_LIKE"/>
    <property type="match status" value="1"/>
</dbReference>
<dbReference type="RefSeq" id="XP_004349583.1">
    <property type="nucleotide sequence ID" value="XM_004349533.1"/>
</dbReference>
<dbReference type="Proteomes" id="UP000011083">
    <property type="component" value="Unassembled WGS sequence"/>
</dbReference>
<dbReference type="InterPro" id="IPR008254">
    <property type="entry name" value="Flavodoxin/NO_synth"/>
</dbReference>
<dbReference type="InterPro" id="IPR010089">
    <property type="entry name" value="Flavoprotein_WrbA-like"/>
</dbReference>
<evidence type="ECO:0000313" key="3">
    <source>
        <dbReference type="EMBL" id="ELR22495.1"/>
    </source>
</evidence>